<feature type="non-terminal residue" evidence="4">
    <location>
        <position position="1"/>
    </location>
</feature>
<dbReference type="EMBL" id="AUZZ01006225">
    <property type="protein sequence ID" value="EQD46980.1"/>
    <property type="molecule type" value="Genomic_DNA"/>
</dbReference>
<gene>
    <name evidence="4" type="ORF">B2A_08642</name>
</gene>
<reference evidence="4" key="2">
    <citation type="journal article" date="2014" name="ISME J.">
        <title>Microbial stratification in low pH oxic and suboxic macroscopic growths along an acid mine drainage.</title>
        <authorList>
            <person name="Mendez-Garcia C."/>
            <person name="Mesa V."/>
            <person name="Sprenger R.R."/>
            <person name="Richter M."/>
            <person name="Diez M.S."/>
            <person name="Solano J."/>
            <person name="Bargiela R."/>
            <person name="Golyshina O.V."/>
            <person name="Manteca A."/>
            <person name="Ramos J.L."/>
            <person name="Gallego J.R."/>
            <person name="Llorente I."/>
            <person name="Martins Dos Santos V.A."/>
            <person name="Jensen O.N."/>
            <person name="Pelaez A.I."/>
            <person name="Sanchez J."/>
            <person name="Ferrer M."/>
        </authorList>
    </citation>
    <scope>NUCLEOTIDE SEQUENCE</scope>
</reference>
<evidence type="ECO:0000259" key="3">
    <source>
        <dbReference type="Pfam" id="PF13439"/>
    </source>
</evidence>
<organism evidence="4">
    <name type="scientific">mine drainage metagenome</name>
    <dbReference type="NCBI Taxonomy" id="410659"/>
    <lineage>
        <taxon>unclassified sequences</taxon>
        <taxon>metagenomes</taxon>
        <taxon>ecological metagenomes</taxon>
    </lineage>
</organism>
<feature type="domain" description="Glycosyltransferase subfamily 4-like N-terminal" evidence="3">
    <location>
        <begin position="50"/>
        <end position="159"/>
    </location>
</feature>
<dbReference type="InterPro" id="IPR001296">
    <property type="entry name" value="Glyco_trans_1"/>
</dbReference>
<dbReference type="AlphaFoldDB" id="T1AY23"/>
<evidence type="ECO:0000259" key="2">
    <source>
        <dbReference type="Pfam" id="PF00534"/>
    </source>
</evidence>
<proteinExistence type="predicted"/>
<evidence type="ECO:0000313" key="4">
    <source>
        <dbReference type="EMBL" id="EQD46980.1"/>
    </source>
</evidence>
<keyword evidence="4" id="KW-0328">Glycosyltransferase</keyword>
<dbReference type="CDD" id="cd03801">
    <property type="entry name" value="GT4_PimA-like"/>
    <property type="match status" value="1"/>
</dbReference>
<protein>
    <submittedName>
        <fullName evidence="4">Glycosyl transferase group 1</fullName>
        <ecNumber evidence="4">2.4.-.-</ecNumber>
    </submittedName>
</protein>
<keyword evidence="1 4" id="KW-0808">Transferase</keyword>
<dbReference type="Pfam" id="PF13439">
    <property type="entry name" value="Glyco_transf_4"/>
    <property type="match status" value="1"/>
</dbReference>
<dbReference type="EC" id="2.4.-.-" evidence="4"/>
<reference evidence="4" key="1">
    <citation type="submission" date="2013-08" db="EMBL/GenBank/DDBJ databases">
        <authorList>
            <person name="Mendez C."/>
            <person name="Richter M."/>
            <person name="Ferrer M."/>
            <person name="Sanchez J."/>
        </authorList>
    </citation>
    <scope>NUCLEOTIDE SEQUENCE</scope>
</reference>
<evidence type="ECO:0000256" key="1">
    <source>
        <dbReference type="ARBA" id="ARBA00022679"/>
    </source>
</evidence>
<dbReference type="GO" id="GO:0016757">
    <property type="term" value="F:glycosyltransferase activity"/>
    <property type="evidence" value="ECO:0007669"/>
    <property type="project" value="UniProtKB-KW"/>
</dbReference>
<accession>T1AY23</accession>
<comment type="caution">
    <text evidence="4">The sequence shown here is derived from an EMBL/GenBank/DDBJ whole genome shotgun (WGS) entry which is preliminary data.</text>
</comment>
<dbReference type="SUPFAM" id="SSF53756">
    <property type="entry name" value="UDP-Glycosyltransferase/glycogen phosphorylase"/>
    <property type="match status" value="1"/>
</dbReference>
<dbReference type="PANTHER" id="PTHR46401:SF2">
    <property type="entry name" value="GLYCOSYLTRANSFERASE WBBK-RELATED"/>
    <property type="match status" value="1"/>
</dbReference>
<feature type="domain" description="Glycosyl transferase family 1" evidence="2">
    <location>
        <begin position="168"/>
        <end position="327"/>
    </location>
</feature>
<dbReference type="Gene3D" id="3.40.50.2000">
    <property type="entry name" value="Glycogen Phosphorylase B"/>
    <property type="match status" value="2"/>
</dbReference>
<dbReference type="InterPro" id="IPR028098">
    <property type="entry name" value="Glyco_trans_4-like_N"/>
</dbReference>
<dbReference type="PANTHER" id="PTHR46401">
    <property type="entry name" value="GLYCOSYLTRANSFERASE WBBK-RELATED"/>
    <property type="match status" value="1"/>
</dbReference>
<sequence>SGTGLTEYAYQLIGHMKPMLLKKDSIDELYALEVSERNNIRGLIITNTAFKRKIAAIPKNKYDVIHVTDQEIGFIAKIVKNAGMNAKVITTVHDLSRFEKGLHMGIGQKVYNRLVKGSTADAINYSDMILCNSSQTYETVGKMFGKKADIKVVLHGTNDNFFKTPLKEYVADGNKFIVGYIGALMYHKNVAFILNAANRLKRDRSIMFKLYGTGVENKALQSLKSRLKLTNAVFNGHLKEENKVNTYDSFNIFVFPSMYEGLGYPILEAQARGLPVIIYKYGKIPKEVRKYCFEAESPEHMARIIEDLKENSYGEKQRKKATEYARSFTWERCAKETLEVYKKLQASVII</sequence>
<dbReference type="Pfam" id="PF00534">
    <property type="entry name" value="Glycos_transf_1"/>
    <property type="match status" value="1"/>
</dbReference>
<name>T1AY23_9ZZZZ</name>